<keyword evidence="3" id="KW-1185">Reference proteome</keyword>
<dbReference type="OrthoDB" id="5958858at2"/>
<evidence type="ECO:0000313" key="3">
    <source>
        <dbReference type="Proteomes" id="UP000253769"/>
    </source>
</evidence>
<accession>A0A369WR28</accession>
<dbReference type="Proteomes" id="UP000253769">
    <property type="component" value="Unassembled WGS sequence"/>
</dbReference>
<dbReference type="InterPro" id="IPR018720">
    <property type="entry name" value="DUF2249"/>
</dbReference>
<name>A0A369WR28_9GAMM</name>
<dbReference type="InterPro" id="IPR036868">
    <property type="entry name" value="TusA-like_sf"/>
</dbReference>
<evidence type="ECO:0000313" key="2">
    <source>
        <dbReference type="EMBL" id="RDE24558.1"/>
    </source>
</evidence>
<sequence>MLDPDRLDAIELDVSELEPPEPLLEVFKALCQLPAGHRLQVTHRRIPYPLFEMLALSGYHHRYEQQLQQVLIQIWPGDSADPDALARLVSAAGPCE</sequence>
<dbReference type="RefSeq" id="WP_114694145.1">
    <property type="nucleotide sequence ID" value="NZ_QQOH01000001.1"/>
</dbReference>
<gene>
    <name evidence="2" type="ORF">DV711_02925</name>
</gene>
<dbReference type="AlphaFoldDB" id="A0A369WR28"/>
<proteinExistence type="predicted"/>
<dbReference type="EMBL" id="QQOH01000001">
    <property type="protein sequence ID" value="RDE24558.1"/>
    <property type="molecule type" value="Genomic_DNA"/>
</dbReference>
<comment type="caution">
    <text evidence="2">The sequence shown here is derived from an EMBL/GenBank/DDBJ whole genome shotgun (WGS) entry which is preliminary data.</text>
</comment>
<evidence type="ECO:0000259" key="1">
    <source>
        <dbReference type="Pfam" id="PF10006"/>
    </source>
</evidence>
<dbReference type="SUPFAM" id="SSF64307">
    <property type="entry name" value="SirA-like"/>
    <property type="match status" value="1"/>
</dbReference>
<dbReference type="Pfam" id="PF10006">
    <property type="entry name" value="DUF2249"/>
    <property type="match status" value="1"/>
</dbReference>
<protein>
    <submittedName>
        <fullName evidence="2">DUF2249 domain-containing protein</fullName>
    </submittedName>
</protein>
<feature type="domain" description="DUF2249" evidence="1">
    <location>
        <begin position="11"/>
        <end position="70"/>
    </location>
</feature>
<reference evidence="2 3" key="1">
    <citation type="submission" date="2018-07" db="EMBL/GenBank/DDBJ databases">
        <title>Motiliproteus coralliicola sp. nov., a bacterium isolated from Coral.</title>
        <authorList>
            <person name="Wang G."/>
        </authorList>
    </citation>
    <scope>NUCLEOTIDE SEQUENCE [LARGE SCALE GENOMIC DNA]</scope>
    <source>
        <strain evidence="2 3">C34</strain>
    </source>
</reference>
<organism evidence="2 3">
    <name type="scientific">Motiliproteus coralliicola</name>
    <dbReference type="NCBI Taxonomy" id="2283196"/>
    <lineage>
        <taxon>Bacteria</taxon>
        <taxon>Pseudomonadati</taxon>
        <taxon>Pseudomonadota</taxon>
        <taxon>Gammaproteobacteria</taxon>
        <taxon>Oceanospirillales</taxon>
        <taxon>Oceanospirillaceae</taxon>
        <taxon>Motiliproteus</taxon>
    </lineage>
</organism>